<dbReference type="InterPro" id="IPR003251">
    <property type="entry name" value="Rr_diiron-bd_dom"/>
</dbReference>
<dbReference type="AlphaFoldDB" id="X1KS58"/>
<dbReference type="GO" id="GO:0016491">
    <property type="term" value="F:oxidoreductase activity"/>
    <property type="evidence" value="ECO:0007669"/>
    <property type="project" value="InterPro"/>
</dbReference>
<gene>
    <name evidence="2" type="ORF">S06H3_12754</name>
</gene>
<dbReference type="CDD" id="cd01045">
    <property type="entry name" value="Ferritin_like_AB"/>
    <property type="match status" value="1"/>
</dbReference>
<sequence>MAVFSGNELIEVALGIERNGVVYYSSLAKSTTDPWLKDSYHHLADMERKHIEIFQNMLGSAGKYEPPYAGETEEEYELYLKALVDSAVFIDDKVARQMAQRASSPAEAIHLALGAEKDSILFYSDVVDIFSVIDSDDPEEIRRIVDDVLDPVGTFYRYSLPASLLRRAIIK</sequence>
<organism evidence="2">
    <name type="scientific">marine sediment metagenome</name>
    <dbReference type="NCBI Taxonomy" id="412755"/>
    <lineage>
        <taxon>unclassified sequences</taxon>
        <taxon>metagenomes</taxon>
        <taxon>ecological metagenomes</taxon>
    </lineage>
</organism>
<feature type="domain" description="Rubrerythrin diiron-binding" evidence="1">
    <location>
        <begin position="8"/>
        <end position="97"/>
    </location>
</feature>
<dbReference type="SUPFAM" id="SSF47240">
    <property type="entry name" value="Ferritin-like"/>
    <property type="match status" value="1"/>
</dbReference>
<evidence type="ECO:0000259" key="1">
    <source>
        <dbReference type="Pfam" id="PF02915"/>
    </source>
</evidence>
<dbReference type="InterPro" id="IPR009078">
    <property type="entry name" value="Ferritin-like_SF"/>
</dbReference>
<comment type="caution">
    <text evidence="2">The sequence shown here is derived from an EMBL/GenBank/DDBJ whole genome shotgun (WGS) entry which is preliminary data.</text>
</comment>
<accession>X1KS58</accession>
<name>X1KS58_9ZZZZ</name>
<dbReference type="Gene3D" id="1.20.1260.10">
    <property type="match status" value="1"/>
</dbReference>
<proteinExistence type="predicted"/>
<dbReference type="EMBL" id="BARV01006230">
    <property type="protein sequence ID" value="GAI09927.1"/>
    <property type="molecule type" value="Genomic_DNA"/>
</dbReference>
<dbReference type="GO" id="GO:0046872">
    <property type="term" value="F:metal ion binding"/>
    <property type="evidence" value="ECO:0007669"/>
    <property type="project" value="InterPro"/>
</dbReference>
<evidence type="ECO:0000313" key="2">
    <source>
        <dbReference type="EMBL" id="GAI09927.1"/>
    </source>
</evidence>
<reference evidence="2" key="1">
    <citation type="journal article" date="2014" name="Front. Microbiol.">
        <title>High frequency of phylogenetically diverse reductive dehalogenase-homologous genes in deep subseafloor sedimentary metagenomes.</title>
        <authorList>
            <person name="Kawai M."/>
            <person name="Futagami T."/>
            <person name="Toyoda A."/>
            <person name="Takaki Y."/>
            <person name="Nishi S."/>
            <person name="Hori S."/>
            <person name="Arai W."/>
            <person name="Tsubouchi T."/>
            <person name="Morono Y."/>
            <person name="Uchiyama I."/>
            <person name="Ito T."/>
            <person name="Fujiyama A."/>
            <person name="Inagaki F."/>
            <person name="Takami H."/>
        </authorList>
    </citation>
    <scope>NUCLEOTIDE SEQUENCE</scope>
    <source>
        <strain evidence="2">Expedition CK06-06</strain>
    </source>
</reference>
<dbReference type="InterPro" id="IPR012347">
    <property type="entry name" value="Ferritin-like"/>
</dbReference>
<protein>
    <recommendedName>
        <fullName evidence="1">Rubrerythrin diiron-binding domain-containing protein</fullName>
    </recommendedName>
</protein>
<dbReference type="Pfam" id="PF02915">
    <property type="entry name" value="Rubrerythrin"/>
    <property type="match status" value="1"/>
</dbReference>